<feature type="active site" description="Charge relay system" evidence="13 14">
    <location>
        <position position="244"/>
    </location>
</feature>
<keyword evidence="9 16" id="KW-1133">Transmembrane helix</keyword>
<dbReference type="InterPro" id="IPR036852">
    <property type="entry name" value="Peptidase_S8/S53_dom_sf"/>
</dbReference>
<dbReference type="SUPFAM" id="SSF52743">
    <property type="entry name" value="Subtilisin-like"/>
    <property type="match status" value="1"/>
</dbReference>
<evidence type="ECO:0000256" key="7">
    <source>
        <dbReference type="ARBA" id="ARBA00022825"/>
    </source>
</evidence>
<dbReference type="PANTHER" id="PTHR42884:SF14">
    <property type="entry name" value="NEUROENDOCRINE CONVERTASE 1"/>
    <property type="match status" value="1"/>
</dbReference>
<keyword evidence="7 14" id="KW-0720">Serine protease</keyword>
<dbReference type="Pfam" id="PF00082">
    <property type="entry name" value="Peptidase_S8"/>
    <property type="match status" value="1"/>
</dbReference>
<dbReference type="InterPro" id="IPR034182">
    <property type="entry name" value="Kexin/furin"/>
</dbReference>
<evidence type="ECO:0000259" key="18">
    <source>
        <dbReference type="PROSITE" id="PS51829"/>
    </source>
</evidence>
<name>A0A0U1MBG0_TALIS</name>
<dbReference type="InterPro" id="IPR008979">
    <property type="entry name" value="Galactose-bd-like_sf"/>
</dbReference>
<keyword evidence="4 16" id="KW-0812">Transmembrane</keyword>
<keyword evidence="10 16" id="KW-0472">Membrane</keyword>
<dbReference type="GO" id="GO:0005802">
    <property type="term" value="C:trans-Golgi network"/>
    <property type="evidence" value="ECO:0007669"/>
    <property type="project" value="EnsemblFungi"/>
</dbReference>
<dbReference type="PANTHER" id="PTHR42884">
    <property type="entry name" value="PROPROTEIN CONVERTASE SUBTILISIN/KEXIN-RELATED"/>
    <property type="match status" value="1"/>
</dbReference>
<evidence type="ECO:0000256" key="15">
    <source>
        <dbReference type="SAM" id="MobiDB-lite"/>
    </source>
</evidence>
<evidence type="ECO:0000256" key="5">
    <source>
        <dbReference type="ARBA" id="ARBA00022729"/>
    </source>
</evidence>
<keyword evidence="8" id="KW-0106">Calcium</keyword>
<dbReference type="InterPro" id="IPR023827">
    <property type="entry name" value="Peptidase_S8_Asp-AS"/>
</dbReference>
<evidence type="ECO:0000256" key="9">
    <source>
        <dbReference type="ARBA" id="ARBA00022989"/>
    </source>
</evidence>
<feature type="active site" description="Charge relay system" evidence="13 14">
    <location>
        <position position="415"/>
    </location>
</feature>
<evidence type="ECO:0000256" key="12">
    <source>
        <dbReference type="ARBA" id="ARBA00023180"/>
    </source>
</evidence>
<dbReference type="Gene3D" id="3.40.50.200">
    <property type="entry name" value="Peptidase S8/S53 domain"/>
    <property type="match status" value="1"/>
</dbReference>
<organism evidence="19 20">
    <name type="scientific">Talaromyces islandicus</name>
    <name type="common">Penicillium islandicum</name>
    <dbReference type="NCBI Taxonomy" id="28573"/>
    <lineage>
        <taxon>Eukaryota</taxon>
        <taxon>Fungi</taxon>
        <taxon>Dikarya</taxon>
        <taxon>Ascomycota</taxon>
        <taxon>Pezizomycotina</taxon>
        <taxon>Eurotiomycetes</taxon>
        <taxon>Eurotiomycetidae</taxon>
        <taxon>Eurotiales</taxon>
        <taxon>Trichocomaceae</taxon>
        <taxon>Talaromyces</taxon>
        <taxon>Talaromyces sect. Islandici</taxon>
    </lineage>
</organism>
<evidence type="ECO:0000256" key="1">
    <source>
        <dbReference type="ARBA" id="ARBA00004370"/>
    </source>
</evidence>
<dbReference type="SUPFAM" id="SSF49785">
    <property type="entry name" value="Galactose-binding domain-like"/>
    <property type="match status" value="1"/>
</dbReference>
<dbReference type="FunFam" id="2.60.120.260:FF:000026">
    <property type="entry name" value="proprotein convertase subtilisin/kexin type 7"/>
    <property type="match status" value="1"/>
</dbReference>
<feature type="chain" id="PRO_5006711749" evidence="17">
    <location>
        <begin position="19"/>
        <end position="835"/>
    </location>
</feature>
<dbReference type="InterPro" id="IPR002884">
    <property type="entry name" value="P_dom"/>
</dbReference>
<reference evidence="19 20" key="1">
    <citation type="submission" date="2015-04" db="EMBL/GenBank/DDBJ databases">
        <authorList>
            <person name="Syromyatnikov M.Y."/>
            <person name="Popov V.N."/>
        </authorList>
    </citation>
    <scope>NUCLEOTIDE SEQUENCE [LARGE SCALE GENOMIC DNA]</scope>
    <source>
        <strain evidence="19">WF-38-12</strain>
    </source>
</reference>
<keyword evidence="5 17" id="KW-0732">Signal</keyword>
<gene>
    <name evidence="19" type="primary">kexB</name>
    <name evidence="19" type="ORF">PISL3812_09397</name>
</gene>
<sequence>MRGFKTAALSFLFSASLAQLVPRTHDTHDFFAIHLDDSIAPEYIASLLGAHHEGQIGGLQGHHKFSIDREQGPAVEALLDDLRVQRKLRRRGGVDDNVNLRQKRDDGLDDVVLWSQKLTLKQRLHKRGPVDFSVADENHVRQEATTPEAEAASRQKRIASDLDIKDPLFGSQWHLFNPVQVGTDMNVTGVWLEGITGKGVVTAIVDDGLDLNSDDLRDNFYPEGSYDFNDKAPEPLPRLAEDQHGTRCAGEIAAVRNDVCGVGMAYDSKVSGIRVLSKPIDDADEAAAINYQFNLNHIYSCSWGPRDDGQTMDAPNTLVQRAMVNGIQNGRDGRGSIFVFAAGNGGSRDDNCNFDGYTNSIYSVTVGAIDRQGTHSPYSEACSAQLVVAYSSGGNDAIYTTDVGQKCTDRHGGTSAAGPLAAGAIALALSIRPDLTWRDVQYLLVETAIPIHAEGDEVQMTPIGKEFSHQFGYGVVDTYALVQKAKTWQLVKPQAWYTSPWLRVQKEIPEGDQGLASYFDITSDMLKEANFESLEHVTVTMNVNHTRRGDLSVELRGPQGIVSHLSVPREKDEAGSGYEDWTFMSVAHWGESGEGVWSVVVKDTTANERLGVFTDWRLTLWGSSVDAASQGLHPLPDEHDDDHNIEDAPYATVSIKPHTKTAPPASATDYADRPINEKPSEVAAKPTSSAVPPTPIEEEETPTSTSSVVPTPAASHGFLPSFLPTFGTTPHTQIWIYASVSLILIFCIGLGIYFQVQRRKRLRNNPHDDYEFEIIDEDDDDAEAPLAGRGGRRRRGGELYNAFAEESEEELLSEDEEGLYRDQPGALNEKTQERD</sequence>
<comment type="subcellular location">
    <subcellularLocation>
        <location evidence="1">Membrane</location>
    </subcellularLocation>
</comment>
<evidence type="ECO:0000256" key="16">
    <source>
        <dbReference type="SAM" id="Phobius"/>
    </source>
</evidence>
<feature type="compositionally biased region" description="Basic and acidic residues" evidence="15">
    <location>
        <begin position="670"/>
        <end position="680"/>
    </location>
</feature>
<keyword evidence="11" id="KW-0865">Zymogen</keyword>
<evidence type="ECO:0000313" key="19">
    <source>
        <dbReference type="EMBL" id="CRG92340.1"/>
    </source>
</evidence>
<evidence type="ECO:0000256" key="2">
    <source>
        <dbReference type="ARBA" id="ARBA00005325"/>
    </source>
</evidence>
<dbReference type="FunFam" id="3.40.50.200:FF:000005">
    <property type="entry name" value="Proprotein convertase subtilisin/kexin type 7"/>
    <property type="match status" value="1"/>
</dbReference>
<dbReference type="PRINTS" id="PR00723">
    <property type="entry name" value="SUBTILISIN"/>
</dbReference>
<dbReference type="PROSITE" id="PS00136">
    <property type="entry name" value="SUBTILASE_ASP"/>
    <property type="match status" value="1"/>
</dbReference>
<proteinExistence type="inferred from homology"/>
<dbReference type="InterPro" id="IPR015500">
    <property type="entry name" value="Peptidase_S8_subtilisin-rel"/>
</dbReference>
<feature type="transmembrane region" description="Helical" evidence="16">
    <location>
        <begin position="734"/>
        <end position="754"/>
    </location>
</feature>
<feature type="active site" description="Charge relay system" evidence="13 14">
    <location>
        <position position="206"/>
    </location>
</feature>
<dbReference type="Proteomes" id="UP000054383">
    <property type="component" value="Unassembled WGS sequence"/>
</dbReference>
<protein>
    <submittedName>
        <fullName evidence="19">Pheromone processing endoprotease Kex2</fullName>
    </submittedName>
</protein>
<dbReference type="Gene3D" id="2.60.120.260">
    <property type="entry name" value="Galactose-binding domain-like"/>
    <property type="match status" value="1"/>
</dbReference>
<dbReference type="InterPro" id="IPR000209">
    <property type="entry name" value="Peptidase_S8/S53_dom"/>
</dbReference>
<accession>A0A0U1MBG0</accession>
<evidence type="ECO:0000256" key="17">
    <source>
        <dbReference type="SAM" id="SignalP"/>
    </source>
</evidence>
<dbReference type="OrthoDB" id="300641at2759"/>
<feature type="domain" description="P/Homo B" evidence="18">
    <location>
        <begin position="491"/>
        <end position="626"/>
    </location>
</feature>
<dbReference type="PROSITE" id="PS51829">
    <property type="entry name" value="P_HOMO_B"/>
    <property type="match status" value="1"/>
</dbReference>
<dbReference type="PROSITE" id="PS00137">
    <property type="entry name" value="SUBTILASE_HIS"/>
    <property type="match status" value="1"/>
</dbReference>
<evidence type="ECO:0000256" key="13">
    <source>
        <dbReference type="PIRSR" id="PIRSR615500-1"/>
    </source>
</evidence>
<dbReference type="CDD" id="cd04059">
    <property type="entry name" value="Peptidases_S8_Protein_convertases_Kexins_Furin-like"/>
    <property type="match status" value="1"/>
</dbReference>
<evidence type="ECO:0000256" key="10">
    <source>
        <dbReference type="ARBA" id="ARBA00023136"/>
    </source>
</evidence>
<comment type="similarity">
    <text evidence="2">Belongs to the peptidase S8 family. Furin subfamily.</text>
</comment>
<dbReference type="PROSITE" id="PS51892">
    <property type="entry name" value="SUBTILASE"/>
    <property type="match status" value="1"/>
</dbReference>
<evidence type="ECO:0000256" key="8">
    <source>
        <dbReference type="ARBA" id="ARBA00022837"/>
    </source>
</evidence>
<evidence type="ECO:0000256" key="6">
    <source>
        <dbReference type="ARBA" id="ARBA00022801"/>
    </source>
</evidence>
<dbReference type="GO" id="GO:0007323">
    <property type="term" value="P:peptide pheromone maturation"/>
    <property type="evidence" value="ECO:0007669"/>
    <property type="project" value="EnsemblFungi"/>
</dbReference>
<evidence type="ECO:0000256" key="3">
    <source>
        <dbReference type="ARBA" id="ARBA00022670"/>
    </source>
</evidence>
<evidence type="ECO:0000256" key="11">
    <source>
        <dbReference type="ARBA" id="ARBA00023145"/>
    </source>
</evidence>
<keyword evidence="3 14" id="KW-0645">Protease</keyword>
<keyword evidence="12" id="KW-0325">Glycoprotein</keyword>
<dbReference type="Pfam" id="PF01483">
    <property type="entry name" value="P_proprotein"/>
    <property type="match status" value="1"/>
</dbReference>
<evidence type="ECO:0000313" key="20">
    <source>
        <dbReference type="Proteomes" id="UP000054383"/>
    </source>
</evidence>
<dbReference type="STRING" id="28573.A0A0U1MBG0"/>
<feature type="region of interest" description="Disordered" evidence="15">
    <location>
        <begin position="656"/>
        <end position="710"/>
    </location>
</feature>
<keyword evidence="20" id="KW-1185">Reference proteome</keyword>
<dbReference type="OMA" id="RCCGEIA"/>
<dbReference type="PROSITE" id="PS00138">
    <property type="entry name" value="SUBTILASE_SER"/>
    <property type="match status" value="1"/>
</dbReference>
<feature type="signal peptide" evidence="17">
    <location>
        <begin position="1"/>
        <end position="18"/>
    </location>
</feature>
<dbReference type="GO" id="GO:0004252">
    <property type="term" value="F:serine-type endopeptidase activity"/>
    <property type="evidence" value="ECO:0007669"/>
    <property type="project" value="UniProtKB-UniRule"/>
</dbReference>
<dbReference type="AlphaFoldDB" id="A0A0U1MBG0"/>
<dbReference type="InterPro" id="IPR022398">
    <property type="entry name" value="Peptidase_S8_His-AS"/>
</dbReference>
<feature type="region of interest" description="Disordered" evidence="15">
    <location>
        <begin position="805"/>
        <end position="835"/>
    </location>
</feature>
<evidence type="ECO:0000256" key="14">
    <source>
        <dbReference type="PROSITE-ProRule" id="PRU01240"/>
    </source>
</evidence>
<keyword evidence="6 14" id="KW-0378">Hydrolase</keyword>
<feature type="compositionally biased region" description="Acidic residues" evidence="15">
    <location>
        <begin position="805"/>
        <end position="817"/>
    </location>
</feature>
<dbReference type="EMBL" id="CVMT01000012">
    <property type="protein sequence ID" value="CRG92340.1"/>
    <property type="molecule type" value="Genomic_DNA"/>
</dbReference>
<dbReference type="GO" id="GO:0016485">
    <property type="term" value="P:protein processing"/>
    <property type="evidence" value="ECO:0007669"/>
    <property type="project" value="EnsemblFungi"/>
</dbReference>
<dbReference type="InterPro" id="IPR023828">
    <property type="entry name" value="Peptidase_S8_Ser-AS"/>
</dbReference>
<dbReference type="GO" id="GO:0000139">
    <property type="term" value="C:Golgi membrane"/>
    <property type="evidence" value="ECO:0007669"/>
    <property type="project" value="TreeGrafter"/>
</dbReference>
<evidence type="ECO:0000256" key="4">
    <source>
        <dbReference type="ARBA" id="ARBA00022692"/>
    </source>
</evidence>